<dbReference type="EMBL" id="JAFLWD010000042">
    <property type="protein sequence ID" value="MBO0441641.1"/>
    <property type="molecule type" value="Genomic_DNA"/>
</dbReference>
<organism evidence="1 2">
    <name type="scientific">Candidatus Enterococcus ikei</name>
    <dbReference type="NCBI Taxonomy" id="2815326"/>
    <lineage>
        <taxon>Bacteria</taxon>
        <taxon>Bacillati</taxon>
        <taxon>Bacillota</taxon>
        <taxon>Bacilli</taxon>
        <taxon>Lactobacillales</taxon>
        <taxon>Enterococcaceae</taxon>
        <taxon>Enterococcus</taxon>
    </lineage>
</organism>
<evidence type="ECO:0000313" key="1">
    <source>
        <dbReference type="EMBL" id="MBO0441641.1"/>
    </source>
</evidence>
<proteinExistence type="predicted"/>
<name>A0ABS3H2B2_9ENTE</name>
<sequence>MSKYFKLIDAIDTITTLNVASQQNGRTTYSHVRLKPGEKYELGNDEVFINSLQHIQIERAYSLQLVNELTALGIDYTENFCKSCGGRIKKVSYSVVEIIDE</sequence>
<reference evidence="1 2" key="1">
    <citation type="submission" date="2021-03" db="EMBL/GenBank/DDBJ databases">
        <title>Enterococcal diversity collection.</title>
        <authorList>
            <person name="Gilmore M.S."/>
            <person name="Schwartzman J."/>
            <person name="Van Tyne D."/>
            <person name="Martin M."/>
            <person name="Earl A.M."/>
            <person name="Manson A.L."/>
            <person name="Straub T."/>
            <person name="Salamzade R."/>
            <person name="Saavedra J."/>
            <person name="Lebreton F."/>
            <person name="Prichula J."/>
            <person name="Schaufler K."/>
            <person name="Gaca A."/>
            <person name="Sgardioli B."/>
            <person name="Wagenaar J."/>
            <person name="Strong T."/>
        </authorList>
    </citation>
    <scope>NUCLEOTIDE SEQUENCE [LARGE SCALE GENOMIC DNA]</scope>
    <source>
        <strain evidence="1 2">DIV0869a</strain>
    </source>
</reference>
<accession>A0ABS3H2B2</accession>
<evidence type="ECO:0008006" key="3">
    <source>
        <dbReference type="Google" id="ProtNLM"/>
    </source>
</evidence>
<dbReference type="Proteomes" id="UP000664632">
    <property type="component" value="Unassembled WGS sequence"/>
</dbReference>
<keyword evidence="2" id="KW-1185">Reference proteome</keyword>
<protein>
    <recommendedName>
        <fullName evidence="3">Phage protein</fullName>
    </recommendedName>
</protein>
<evidence type="ECO:0000313" key="2">
    <source>
        <dbReference type="Proteomes" id="UP000664632"/>
    </source>
</evidence>
<comment type="caution">
    <text evidence="1">The sequence shown here is derived from an EMBL/GenBank/DDBJ whole genome shotgun (WGS) entry which is preliminary data.</text>
</comment>
<gene>
    <name evidence="1" type="ORF">JZO69_14835</name>
</gene>